<dbReference type="RefSeq" id="WP_155303365.1">
    <property type="nucleotide sequence ID" value="NZ_AP021875.1"/>
</dbReference>
<feature type="domain" description="ABC transporter" evidence="4">
    <location>
        <begin position="15"/>
        <end position="259"/>
    </location>
</feature>
<feature type="domain" description="ABC transporter" evidence="4">
    <location>
        <begin position="285"/>
        <end position="516"/>
    </location>
</feature>
<dbReference type="SMART" id="SM00382">
    <property type="entry name" value="AAA"/>
    <property type="match status" value="2"/>
</dbReference>
<feature type="region of interest" description="Disordered" evidence="3">
    <location>
        <begin position="251"/>
        <end position="284"/>
    </location>
</feature>
<dbReference type="InterPro" id="IPR003593">
    <property type="entry name" value="AAA+_ATPase"/>
</dbReference>
<dbReference type="SUPFAM" id="SSF52540">
    <property type="entry name" value="P-loop containing nucleoside triphosphate hydrolases"/>
    <property type="match status" value="2"/>
</dbReference>
<dbReference type="InterPro" id="IPR027417">
    <property type="entry name" value="P-loop_NTPase"/>
</dbReference>
<name>A0A5K7YY77_9BACT</name>
<dbReference type="PANTHER" id="PTHR43158">
    <property type="entry name" value="SKFA PEPTIDE EXPORT ATP-BINDING PROTEIN SKFE"/>
    <property type="match status" value="1"/>
</dbReference>
<dbReference type="Gene3D" id="3.40.50.300">
    <property type="entry name" value="P-loop containing nucleotide triphosphate hydrolases"/>
    <property type="match status" value="2"/>
</dbReference>
<evidence type="ECO:0000256" key="1">
    <source>
        <dbReference type="ARBA" id="ARBA00022741"/>
    </source>
</evidence>
<dbReference type="EMBL" id="AP021875">
    <property type="protein sequence ID" value="BBO74326.1"/>
    <property type="molecule type" value="Genomic_DNA"/>
</dbReference>
<gene>
    <name evidence="5" type="ORF">DSCW_17430</name>
</gene>
<dbReference type="Proteomes" id="UP000427769">
    <property type="component" value="Chromosome"/>
</dbReference>
<evidence type="ECO:0000259" key="4">
    <source>
        <dbReference type="PROSITE" id="PS50893"/>
    </source>
</evidence>
<sequence>MHANCPDNQKNRTLITVDAISVRLRDRWLFDGLSWRIEAGDQWVIAGPNGAGKTTLAKAIAGRLPVVRGNIHYHHLDGAAPTEAIAYVASDARRALWLRERSLDHARGFAGRYHDATTVGQWLDLKRPRDCGAGRTRQDLTDIHGILRLQALLDKPLMAVSTGEMSRILLARELIRRPKMLILDEPFEGLDASGRRELTAMLDRLAVSGLPMVLVVHRPEERLAATTHMLTLDDGRIAASGPMVNLADDFLRSKTASPPPKKRPKPISLPKIGQSPSNPGDEPLIDMRSVTVRYGETVILERLTWTVRKGEHWAITGPNGAGKSTLLKLITGDCLQVYANTIRLFGESRGAEQTLGEIRRRLGVVSHDLASGYQKRMPAMEVVCSGFFDSVGLYRRCDAVQRTVAADWLERLGLSSLSQTPFDQLSQGQRQMILIARAMVKPPQLLILDEPCSGLDPKNREKVLERVAGIGVGGDTGLLFVTHHETEIPACITHRLTLDGGRVVACGKVKGSRDEG</sequence>
<dbReference type="GO" id="GO:0005524">
    <property type="term" value="F:ATP binding"/>
    <property type="evidence" value="ECO:0007669"/>
    <property type="project" value="UniProtKB-KW"/>
</dbReference>
<dbReference type="AlphaFoldDB" id="A0A5K7YY77"/>
<dbReference type="InterPro" id="IPR003439">
    <property type="entry name" value="ABC_transporter-like_ATP-bd"/>
</dbReference>
<accession>A0A5K7YY77</accession>
<dbReference type="Pfam" id="PF00005">
    <property type="entry name" value="ABC_tran"/>
    <property type="match status" value="2"/>
</dbReference>
<dbReference type="KEGG" id="dwd:DSCW_17430"/>
<evidence type="ECO:0000256" key="2">
    <source>
        <dbReference type="ARBA" id="ARBA00022840"/>
    </source>
</evidence>
<keyword evidence="6" id="KW-1185">Reference proteome</keyword>
<dbReference type="PANTHER" id="PTHR43158:SF2">
    <property type="entry name" value="SKFA PEPTIDE EXPORT ATP-BINDING PROTEIN SKFE"/>
    <property type="match status" value="1"/>
</dbReference>
<proteinExistence type="predicted"/>
<organism evidence="5 6">
    <name type="scientific">Desulfosarcina widdelii</name>
    <dbReference type="NCBI Taxonomy" id="947919"/>
    <lineage>
        <taxon>Bacteria</taxon>
        <taxon>Pseudomonadati</taxon>
        <taxon>Thermodesulfobacteriota</taxon>
        <taxon>Desulfobacteria</taxon>
        <taxon>Desulfobacterales</taxon>
        <taxon>Desulfosarcinaceae</taxon>
        <taxon>Desulfosarcina</taxon>
    </lineage>
</organism>
<dbReference type="PROSITE" id="PS50893">
    <property type="entry name" value="ABC_TRANSPORTER_2"/>
    <property type="match status" value="2"/>
</dbReference>
<evidence type="ECO:0000313" key="5">
    <source>
        <dbReference type="EMBL" id="BBO74326.1"/>
    </source>
</evidence>
<reference evidence="5 6" key="1">
    <citation type="submission" date="2019-11" db="EMBL/GenBank/DDBJ databases">
        <title>Comparative genomics of hydrocarbon-degrading Desulfosarcina strains.</title>
        <authorList>
            <person name="Watanabe M."/>
            <person name="Kojima H."/>
            <person name="Fukui M."/>
        </authorList>
    </citation>
    <scope>NUCLEOTIDE SEQUENCE [LARGE SCALE GENOMIC DNA]</scope>
    <source>
        <strain evidence="5 6">PP31</strain>
    </source>
</reference>
<dbReference type="InterPro" id="IPR017871">
    <property type="entry name" value="ABC_transporter-like_CS"/>
</dbReference>
<keyword evidence="2 5" id="KW-0067">ATP-binding</keyword>
<protein>
    <submittedName>
        <fullName evidence="5">Molybdate ABC transporter ATP-binding protein ModF</fullName>
    </submittedName>
</protein>
<keyword evidence="1" id="KW-0547">Nucleotide-binding</keyword>
<evidence type="ECO:0000313" key="6">
    <source>
        <dbReference type="Proteomes" id="UP000427769"/>
    </source>
</evidence>
<dbReference type="GO" id="GO:0016887">
    <property type="term" value="F:ATP hydrolysis activity"/>
    <property type="evidence" value="ECO:0007669"/>
    <property type="project" value="InterPro"/>
</dbReference>
<evidence type="ECO:0000256" key="3">
    <source>
        <dbReference type="SAM" id="MobiDB-lite"/>
    </source>
</evidence>
<dbReference type="OrthoDB" id="9809450at2"/>
<dbReference type="PROSITE" id="PS00211">
    <property type="entry name" value="ABC_TRANSPORTER_1"/>
    <property type="match status" value="1"/>
</dbReference>